<protein>
    <submittedName>
        <fullName evidence="1">Uncharacterized protein</fullName>
    </submittedName>
</protein>
<name>A0A0E9TEH2_ANGAN</name>
<reference evidence="1" key="1">
    <citation type="submission" date="2014-11" db="EMBL/GenBank/DDBJ databases">
        <authorList>
            <person name="Amaro Gonzalez C."/>
        </authorList>
    </citation>
    <scope>NUCLEOTIDE SEQUENCE</scope>
</reference>
<dbReference type="AlphaFoldDB" id="A0A0E9TEH2"/>
<reference evidence="1" key="2">
    <citation type="journal article" date="2015" name="Fish Shellfish Immunol.">
        <title>Early steps in the European eel (Anguilla anguilla)-Vibrio vulnificus interaction in the gills: Role of the RtxA13 toxin.</title>
        <authorList>
            <person name="Callol A."/>
            <person name="Pajuelo D."/>
            <person name="Ebbesson L."/>
            <person name="Teles M."/>
            <person name="MacKenzie S."/>
            <person name="Amaro C."/>
        </authorList>
    </citation>
    <scope>NUCLEOTIDE SEQUENCE</scope>
</reference>
<sequence length="32" mass="3960">MSSSPVYRKEIQRRLQSYHRRGVWIKNNQRGK</sequence>
<proteinExistence type="predicted"/>
<organism evidence="1">
    <name type="scientific">Anguilla anguilla</name>
    <name type="common">European freshwater eel</name>
    <name type="synonym">Muraena anguilla</name>
    <dbReference type="NCBI Taxonomy" id="7936"/>
    <lineage>
        <taxon>Eukaryota</taxon>
        <taxon>Metazoa</taxon>
        <taxon>Chordata</taxon>
        <taxon>Craniata</taxon>
        <taxon>Vertebrata</taxon>
        <taxon>Euteleostomi</taxon>
        <taxon>Actinopterygii</taxon>
        <taxon>Neopterygii</taxon>
        <taxon>Teleostei</taxon>
        <taxon>Anguilliformes</taxon>
        <taxon>Anguillidae</taxon>
        <taxon>Anguilla</taxon>
    </lineage>
</organism>
<evidence type="ECO:0000313" key="1">
    <source>
        <dbReference type="EMBL" id="JAH51837.1"/>
    </source>
</evidence>
<accession>A0A0E9TEH2</accession>
<dbReference type="EMBL" id="GBXM01056740">
    <property type="protein sequence ID" value="JAH51837.1"/>
    <property type="molecule type" value="Transcribed_RNA"/>
</dbReference>